<feature type="region of interest" description="Disordered" evidence="1">
    <location>
        <begin position="428"/>
        <end position="484"/>
    </location>
</feature>
<feature type="region of interest" description="Disordered" evidence="1">
    <location>
        <begin position="554"/>
        <end position="588"/>
    </location>
</feature>
<accession>A0A875RY70</accession>
<gene>
    <name evidence="2" type="ORF">FOA43_000154</name>
</gene>
<organism evidence="2 3">
    <name type="scientific">Eeniella nana</name>
    <name type="common">Yeast</name>
    <name type="synonym">Brettanomyces nanus</name>
    <dbReference type="NCBI Taxonomy" id="13502"/>
    <lineage>
        <taxon>Eukaryota</taxon>
        <taxon>Fungi</taxon>
        <taxon>Dikarya</taxon>
        <taxon>Ascomycota</taxon>
        <taxon>Saccharomycotina</taxon>
        <taxon>Pichiomycetes</taxon>
        <taxon>Pichiales</taxon>
        <taxon>Pichiaceae</taxon>
        <taxon>Brettanomyces</taxon>
    </lineage>
</organism>
<dbReference type="OrthoDB" id="4068467at2759"/>
<dbReference type="AlphaFoldDB" id="A0A875RY70"/>
<protein>
    <submittedName>
        <fullName evidence="2">Uncharacterized protein</fullName>
    </submittedName>
</protein>
<feature type="compositionally biased region" description="Low complexity" evidence="1">
    <location>
        <begin position="355"/>
        <end position="382"/>
    </location>
</feature>
<name>A0A875RY70_EENNA</name>
<feature type="compositionally biased region" description="Low complexity" evidence="1">
    <location>
        <begin position="441"/>
        <end position="473"/>
    </location>
</feature>
<keyword evidence="3" id="KW-1185">Reference proteome</keyword>
<feature type="compositionally biased region" description="Low complexity" evidence="1">
    <location>
        <begin position="560"/>
        <end position="577"/>
    </location>
</feature>
<evidence type="ECO:0000313" key="3">
    <source>
        <dbReference type="Proteomes" id="UP000662931"/>
    </source>
</evidence>
<feature type="region of interest" description="Disordered" evidence="1">
    <location>
        <begin position="352"/>
        <end position="382"/>
    </location>
</feature>
<dbReference type="RefSeq" id="XP_038776417.1">
    <property type="nucleotide sequence ID" value="XM_038920489.1"/>
</dbReference>
<proteinExistence type="predicted"/>
<evidence type="ECO:0000256" key="1">
    <source>
        <dbReference type="SAM" id="MobiDB-lite"/>
    </source>
</evidence>
<feature type="region of interest" description="Disordered" evidence="1">
    <location>
        <begin position="1"/>
        <end position="21"/>
    </location>
</feature>
<sequence>MSLLSSSAPTADTTTTTTSTLKPSQFFNRRVSFDNYRPEIIEPTDIPHTPSHSYEYNTDDFEFVKSPSPHLKPILKKTVNEANIPRSSSSSSRRLYEIPGTRIKKHLLEMTDEEILLLDSQFAKKQIDVEKNYRFDSDPAMSPVGHRLDAKKESNSGFNCLNMTDYPTKPIIKKNSICLNFRHSKYTQGINSDKFYLILISKHKSSLSAVDFYLENYSKSGDNLVICASISNLFKEDILQQCIFQLVELILQKFVRFNKDLALQINFEFFRNINYMSETLNLYQPSQIIVGCRAAKNKYTSIATSTKNFVSLVYVGTDYKPRTEYSSGKGSSKVTFRTPFADKNVLTVPSLTGGSRRSLSPSAAILSPSESTTSSISDVSSIDGDADEDLQASFLDDSNATFPFLNSVPHLDHISRAEKEIHTIHSMIPRTRAQSSPSLGTTNLATTSTNSASYSAPSSSTPSSSAPSILPPARTGPTVITPEWREKHAMFERYNRRLSSVKIQPQNRSLTFDPPVILTTDSSRKSNPGRRRSSLLLLRTRSKSRSDSKLDLVNSNAVLTSSSSESSPTSDDGSDGPQGFFKKFWKRR</sequence>
<dbReference type="EMBL" id="CP064812">
    <property type="protein sequence ID" value="QPG72852.1"/>
    <property type="molecule type" value="Genomic_DNA"/>
</dbReference>
<dbReference type="KEGG" id="bnn:FOA43_000154"/>
<dbReference type="GeneID" id="62193555"/>
<feature type="region of interest" description="Disordered" evidence="1">
    <location>
        <begin position="511"/>
        <end position="533"/>
    </location>
</feature>
<reference evidence="2" key="1">
    <citation type="submission" date="2020-10" db="EMBL/GenBank/DDBJ databases">
        <authorList>
            <person name="Roach M.J.R."/>
        </authorList>
    </citation>
    <scope>NUCLEOTIDE SEQUENCE</scope>
    <source>
        <strain evidence="2">CBS 1945</strain>
    </source>
</reference>
<evidence type="ECO:0000313" key="2">
    <source>
        <dbReference type="EMBL" id="QPG72852.1"/>
    </source>
</evidence>
<dbReference type="Proteomes" id="UP000662931">
    <property type="component" value="Chromosome 1"/>
</dbReference>